<dbReference type="PROSITE" id="PS51231">
    <property type="entry name" value="DAD"/>
    <property type="match status" value="1"/>
</dbReference>
<evidence type="ECO:0000256" key="10">
    <source>
        <dbReference type="SAM" id="Coils"/>
    </source>
</evidence>
<dbReference type="Proteomes" id="UP000694555">
    <property type="component" value="Unplaced"/>
</dbReference>
<dbReference type="FunFam" id="1.10.20.40:FF:000001">
    <property type="entry name" value="Diaphanous related formin 2"/>
    <property type="match status" value="1"/>
</dbReference>
<dbReference type="Gene3D" id="6.10.30.30">
    <property type="match status" value="1"/>
</dbReference>
<dbReference type="Gene3D" id="1.10.20.40">
    <property type="entry name" value="Formin, diaphanous GTPase-binding domain"/>
    <property type="match status" value="1"/>
</dbReference>
<dbReference type="InterPro" id="IPR014767">
    <property type="entry name" value="DAD_dom"/>
</dbReference>
<evidence type="ECO:0000259" key="13">
    <source>
        <dbReference type="PROSITE" id="PS51232"/>
    </source>
</evidence>
<dbReference type="InterPro" id="IPR044933">
    <property type="entry name" value="DIA_GBD_sf"/>
</dbReference>
<dbReference type="PROSITE" id="PS51444">
    <property type="entry name" value="FH2"/>
    <property type="match status" value="1"/>
</dbReference>
<dbReference type="InterPro" id="IPR016024">
    <property type="entry name" value="ARM-type_fold"/>
</dbReference>
<dbReference type="GO" id="GO:0005737">
    <property type="term" value="C:cytoplasm"/>
    <property type="evidence" value="ECO:0007669"/>
    <property type="project" value="UniProtKB-SubCell"/>
</dbReference>
<dbReference type="InterPro" id="IPR010473">
    <property type="entry name" value="GTPase-bd"/>
</dbReference>
<dbReference type="Ensembl" id="ENSBJAT00000023031.1">
    <property type="protein sequence ID" value="ENSBJAP00000022402.1"/>
    <property type="gene ID" value="ENSBJAG00000014375.1"/>
</dbReference>
<evidence type="ECO:0000256" key="9">
    <source>
        <dbReference type="ARBA" id="ARBA00077584"/>
    </source>
</evidence>
<dbReference type="InterPro" id="IPR010472">
    <property type="entry name" value="FH3_dom"/>
</dbReference>
<feature type="domain" description="FH2" evidence="14">
    <location>
        <begin position="694"/>
        <end position="1096"/>
    </location>
</feature>
<dbReference type="GO" id="GO:0031267">
    <property type="term" value="F:small GTPase binding"/>
    <property type="evidence" value="ECO:0007669"/>
    <property type="project" value="InterPro"/>
</dbReference>
<dbReference type="Gene3D" id="1.20.58.630">
    <property type="match status" value="1"/>
</dbReference>
<keyword evidence="4" id="KW-0963">Cytoplasm</keyword>
<feature type="domain" description="GBD/FH3" evidence="13">
    <location>
        <begin position="62"/>
        <end position="434"/>
    </location>
</feature>
<dbReference type="InterPro" id="IPR051412">
    <property type="entry name" value="Formin_Homology_Diaphanous_sf"/>
</dbReference>
<dbReference type="Gene3D" id="1.25.10.10">
    <property type="entry name" value="Leucine-rich Repeat Variant"/>
    <property type="match status" value="1"/>
</dbReference>
<dbReference type="SUPFAM" id="SSF101447">
    <property type="entry name" value="Formin homology 2 domain (FH2 domain)"/>
    <property type="match status" value="1"/>
</dbReference>
<name>A0A8C0BX69_9AVES</name>
<evidence type="ECO:0000313" key="16">
    <source>
        <dbReference type="Proteomes" id="UP000694555"/>
    </source>
</evidence>
<dbReference type="PROSITE" id="PS51232">
    <property type="entry name" value="GBD_FH3"/>
    <property type="match status" value="1"/>
</dbReference>
<feature type="region of interest" description="Disordered" evidence="11">
    <location>
        <begin position="1080"/>
        <end position="1118"/>
    </location>
</feature>
<dbReference type="AlphaFoldDB" id="A0A8C0BX69"/>
<evidence type="ECO:0000259" key="12">
    <source>
        <dbReference type="PROSITE" id="PS51231"/>
    </source>
</evidence>
<dbReference type="Gene3D" id="1.10.238.150">
    <property type="entry name" value="Formin, FH3 diaphanous domain"/>
    <property type="match status" value="1"/>
</dbReference>
<evidence type="ECO:0000256" key="7">
    <source>
        <dbReference type="ARBA" id="ARBA00023054"/>
    </source>
</evidence>
<dbReference type="SMART" id="SM01139">
    <property type="entry name" value="Drf_FH3"/>
    <property type="match status" value="1"/>
</dbReference>
<dbReference type="InterPro" id="IPR010465">
    <property type="entry name" value="Drf_DAD"/>
</dbReference>
<dbReference type="Pfam" id="PF06345">
    <property type="entry name" value="Drf_DAD"/>
    <property type="match status" value="1"/>
</dbReference>
<dbReference type="FunFam" id="1.20.58.2220:FF:000003">
    <property type="entry name" value="protein diaphanous homolog 1 isoform X2"/>
    <property type="match status" value="1"/>
</dbReference>
<dbReference type="GO" id="GO:0030041">
    <property type="term" value="P:actin filament polymerization"/>
    <property type="evidence" value="ECO:0007669"/>
    <property type="project" value="TreeGrafter"/>
</dbReference>
<evidence type="ECO:0000256" key="2">
    <source>
        <dbReference type="ARBA" id="ARBA00008214"/>
    </source>
</evidence>
<accession>A0A8C0BX69</accession>
<evidence type="ECO:0000313" key="15">
    <source>
        <dbReference type="Ensembl" id="ENSBJAP00000022402.1"/>
    </source>
</evidence>
<dbReference type="Pfam" id="PF06371">
    <property type="entry name" value="Drf_GBD"/>
    <property type="match status" value="1"/>
</dbReference>
<keyword evidence="5" id="KW-0221">Differentiation</keyword>
<keyword evidence="7 10" id="KW-0175">Coiled coil</keyword>
<dbReference type="InterPro" id="IPR011989">
    <property type="entry name" value="ARM-like"/>
</dbReference>
<evidence type="ECO:0000256" key="6">
    <source>
        <dbReference type="ARBA" id="ARBA00022943"/>
    </source>
</evidence>
<dbReference type="InterPro" id="IPR042201">
    <property type="entry name" value="FH2_Formin_sf"/>
</dbReference>
<dbReference type="InterPro" id="IPR015425">
    <property type="entry name" value="FH2_Formin"/>
</dbReference>
<dbReference type="SMART" id="SM01140">
    <property type="entry name" value="Drf_GBD"/>
    <property type="match status" value="1"/>
</dbReference>
<proteinExistence type="inferred from homology"/>
<reference evidence="15" key="2">
    <citation type="submission" date="2025-09" db="UniProtKB">
        <authorList>
            <consortium name="Ensembl"/>
        </authorList>
    </citation>
    <scope>IDENTIFICATION</scope>
</reference>
<reference evidence="15" key="1">
    <citation type="submission" date="2025-08" db="UniProtKB">
        <authorList>
            <consortium name="Ensembl"/>
        </authorList>
    </citation>
    <scope>IDENTIFICATION</scope>
</reference>
<feature type="coiled-coil region" evidence="10">
    <location>
        <begin position="481"/>
        <end position="508"/>
    </location>
</feature>
<dbReference type="FunFam" id="1.25.10.10:FF:000033">
    <property type="entry name" value="Diaphanous related formin 2"/>
    <property type="match status" value="1"/>
</dbReference>
<organism evidence="15 16">
    <name type="scientific">Buteo japonicus</name>
    <dbReference type="NCBI Taxonomy" id="224669"/>
    <lineage>
        <taxon>Eukaryota</taxon>
        <taxon>Metazoa</taxon>
        <taxon>Chordata</taxon>
        <taxon>Craniata</taxon>
        <taxon>Vertebrata</taxon>
        <taxon>Euteleostomi</taxon>
        <taxon>Archelosauria</taxon>
        <taxon>Archosauria</taxon>
        <taxon>Dinosauria</taxon>
        <taxon>Saurischia</taxon>
        <taxon>Theropoda</taxon>
        <taxon>Coelurosauria</taxon>
        <taxon>Aves</taxon>
        <taxon>Neognathae</taxon>
        <taxon>Neoaves</taxon>
        <taxon>Telluraves</taxon>
        <taxon>Accipitrimorphae</taxon>
        <taxon>Accipitriformes</taxon>
        <taxon>Accipitridae</taxon>
        <taxon>Accipitrinae</taxon>
        <taxon>Buteo</taxon>
    </lineage>
</organism>
<feature type="domain" description="DAD" evidence="12">
    <location>
        <begin position="1119"/>
        <end position="1149"/>
    </location>
</feature>
<evidence type="ECO:0000256" key="8">
    <source>
        <dbReference type="ARBA" id="ARBA00072127"/>
    </source>
</evidence>
<evidence type="ECO:0000256" key="3">
    <source>
        <dbReference type="ARBA" id="ARBA00022473"/>
    </source>
</evidence>
<dbReference type="PANTHER" id="PTHR45691:SF3">
    <property type="entry name" value="PROTEIN DIAPHANOUS HOMOLOG 2"/>
    <property type="match status" value="1"/>
</dbReference>
<dbReference type="Pfam" id="PF06367">
    <property type="entry name" value="Drf_FH3"/>
    <property type="match status" value="1"/>
</dbReference>
<keyword evidence="6" id="KW-0896">Oogenesis</keyword>
<dbReference type="PANTHER" id="PTHR45691">
    <property type="entry name" value="PROTEIN DIAPHANOUS"/>
    <property type="match status" value="1"/>
</dbReference>
<dbReference type="SUPFAM" id="SSF48371">
    <property type="entry name" value="ARM repeat"/>
    <property type="match status" value="1"/>
</dbReference>
<dbReference type="Pfam" id="PF02181">
    <property type="entry name" value="FH2"/>
    <property type="match status" value="1"/>
</dbReference>
<evidence type="ECO:0000256" key="11">
    <source>
        <dbReference type="SAM" id="MobiDB-lite"/>
    </source>
</evidence>
<keyword evidence="16" id="KW-1185">Reference proteome</keyword>
<dbReference type="GO" id="GO:0005884">
    <property type="term" value="C:actin filament"/>
    <property type="evidence" value="ECO:0007669"/>
    <property type="project" value="TreeGrafter"/>
</dbReference>
<dbReference type="SMART" id="SM00498">
    <property type="entry name" value="FH2"/>
    <property type="match status" value="1"/>
</dbReference>
<dbReference type="Gene3D" id="1.20.58.2220">
    <property type="entry name" value="Formin, FH2 domain"/>
    <property type="match status" value="1"/>
</dbReference>
<keyword evidence="3" id="KW-0217">Developmental protein</keyword>
<evidence type="ECO:0000256" key="4">
    <source>
        <dbReference type="ARBA" id="ARBA00022490"/>
    </source>
</evidence>
<dbReference type="GO" id="GO:0003779">
    <property type="term" value="F:actin binding"/>
    <property type="evidence" value="ECO:0007669"/>
    <property type="project" value="InterPro"/>
</dbReference>
<evidence type="ECO:0000256" key="1">
    <source>
        <dbReference type="ARBA" id="ARBA00004496"/>
    </source>
</evidence>
<comment type="similarity">
    <text evidence="2">Belongs to the formin homology family. Diaphanous subfamily.</text>
</comment>
<feature type="compositionally biased region" description="Basic and acidic residues" evidence="11">
    <location>
        <begin position="1080"/>
        <end position="1103"/>
    </location>
</feature>
<dbReference type="GO" id="GO:0048477">
    <property type="term" value="P:oogenesis"/>
    <property type="evidence" value="ECO:0007669"/>
    <property type="project" value="UniProtKB-KW"/>
</dbReference>
<evidence type="ECO:0000256" key="5">
    <source>
        <dbReference type="ARBA" id="ARBA00022782"/>
    </source>
</evidence>
<sequence>MPETNTLVFVDANILLNLKNSEITSFRKSGVKKEKPLIQHPIDSQPSISEVPLSQALVDDRCMNLSEKEVMDLFEKMMEDMNLNEERKAPLRDKDLTTKREMVVQYISATAKSGGLKNSKHECTLSSQEYIHELRSGISEEKLLNCLESLRVSLTSNPVSWVNNFGHEGLGLLLDVLEKLLDKKQQESIDKKNQHKLIQCLKAFMNNKYGLHRILGDERSLLLLSRAIDPKQPHMMTETVKILSALCIVGEDNILDKLLGAITTAAERHNRERFSQIVEGLENHEFLQLQVACMQLINALVTSPEDLDFRIHLRNEFLRCGLKKILPGLKDKDNEELDIQLKVFDENKEDDLIELSHRLNDIRSLYFLNKICTDVNEVFHLLYNMLKDTSSENYFLSILQHFLLIRSDYYVRPQYYKIIEECVSQIVLHCSGMDPDFKCRGRMDVDFTHLIDACVDKAKVEESEKKAAEFSRKFDEEFTARQEAQAELQKREEKIKELETEIKQLRTQVIITVKVASLPPTLPSENAPPPPPPPLPGGAIPPPPPPLPGGAIPPPPPPLLPGGAAPPPPPPPPPLPGGAIPPPPPPPPPLPGGAIPPPPPPLPGGAAPPPPPPPPPLPGGVMPPPPPPLPGGAIPPPPPPLPGGAAPPPPPPLPGGAPPPPPLPFGGPPMPPALGGIPFAPFPVIPALPHGMKEKKKYKLEVAMKRINWSKIEPQEIAENSFWVKAEEDRFENPELFAKLALTFGTQMKAKKTVEESEEKKVVQSKKRVKELRILDGKTAQNLSIFLGSFRLPYEEIKNIILEVDEEKLSESLIQVLKNLPEQTELNALAELKDEYNDLAEPEQFGVVMSSVKMLQSRLNGILFRLMFDEHVNNIKPDIMAVTLACEELKKSESFSKLLELVLFLGNYMNSGSRNAQSLGFNISFLCKIRDTKSSDQKTTLLHFLAEICEENYRDILKFPEELQHVESASKVSAQTLKSNLALMDKQIQRLELDIKNFPKTEDEHDKFVEKMSISFFFAESAREIYEKLSNMHNNMNKLYENLGEYFTFDPKVISIEEFFGDLSNFRTLFLEALKENNKRREMEEKTKRAKLAKEKAEREKLERQKKKQQLIDMNKEGDETGVMDSLLEALQSGAAFRDRRKRTPRGQGKMLSKNQ</sequence>
<comment type="subcellular location">
    <subcellularLocation>
        <location evidence="1">Cytoplasm</location>
    </subcellularLocation>
</comment>
<protein>
    <recommendedName>
        <fullName evidence="8">Protein diaphanous homolog 2</fullName>
    </recommendedName>
    <alternativeName>
        <fullName evidence="9">Diaphanous-related formin-2</fullName>
    </alternativeName>
</protein>
<evidence type="ECO:0000259" key="14">
    <source>
        <dbReference type="PROSITE" id="PS51444"/>
    </source>
</evidence>
<dbReference type="FunFam" id="1.10.238.150:FF:000002">
    <property type="entry name" value="protein diaphanous homolog 2 isoform X2"/>
    <property type="match status" value="1"/>
</dbReference>
<feature type="region of interest" description="Disordered" evidence="11">
    <location>
        <begin position="520"/>
        <end position="669"/>
    </location>
</feature>
<feature type="region of interest" description="Disordered" evidence="11">
    <location>
        <begin position="1134"/>
        <end position="1156"/>
    </location>
</feature>
<dbReference type="InterPro" id="IPR014768">
    <property type="entry name" value="GBD/FH3_dom"/>
</dbReference>